<evidence type="ECO:0000313" key="2">
    <source>
        <dbReference type="Proteomes" id="UP001281614"/>
    </source>
</evidence>
<reference evidence="1" key="1">
    <citation type="submission" date="2023-02" db="EMBL/GenBank/DDBJ databases">
        <title>Colletotrichum kahawae CIFC_Que2 genome sequencing and assembly.</title>
        <authorList>
            <person name="Baroncelli R."/>
        </authorList>
    </citation>
    <scope>NUCLEOTIDE SEQUENCE</scope>
    <source>
        <strain evidence="1">CIFC_Que2</strain>
    </source>
</reference>
<name>A0AAD9XZS1_COLKA</name>
<organism evidence="1 2">
    <name type="scientific">Colletotrichum kahawae</name>
    <name type="common">Coffee berry disease fungus</name>
    <dbReference type="NCBI Taxonomy" id="34407"/>
    <lineage>
        <taxon>Eukaryota</taxon>
        <taxon>Fungi</taxon>
        <taxon>Dikarya</taxon>
        <taxon>Ascomycota</taxon>
        <taxon>Pezizomycotina</taxon>
        <taxon>Sordariomycetes</taxon>
        <taxon>Hypocreomycetidae</taxon>
        <taxon>Glomerellales</taxon>
        <taxon>Glomerellaceae</taxon>
        <taxon>Colletotrichum</taxon>
        <taxon>Colletotrichum gloeosporioides species complex</taxon>
    </lineage>
</organism>
<protein>
    <submittedName>
        <fullName evidence="1">Uncharacterized protein</fullName>
    </submittedName>
</protein>
<comment type="caution">
    <text evidence="1">The sequence shown here is derived from an EMBL/GenBank/DDBJ whole genome shotgun (WGS) entry which is preliminary data.</text>
</comment>
<dbReference type="AlphaFoldDB" id="A0AAD9XZS1"/>
<gene>
    <name evidence="1" type="ORF">CKAH01_02408</name>
</gene>
<evidence type="ECO:0000313" key="1">
    <source>
        <dbReference type="EMBL" id="KAK2730580.1"/>
    </source>
</evidence>
<sequence>MSRTPYCQRGILHASVFLQPQVHVLPSKH</sequence>
<dbReference type="EMBL" id="VYYT01000665">
    <property type="protein sequence ID" value="KAK2730580.1"/>
    <property type="molecule type" value="Genomic_DNA"/>
</dbReference>
<dbReference type="Proteomes" id="UP001281614">
    <property type="component" value="Unassembled WGS sequence"/>
</dbReference>
<keyword evidence="2" id="KW-1185">Reference proteome</keyword>
<proteinExistence type="predicted"/>
<accession>A0AAD9XZS1</accession>